<dbReference type="EMBL" id="QPJD01000011">
    <property type="protein sequence ID" value="RCW44987.1"/>
    <property type="molecule type" value="Genomic_DNA"/>
</dbReference>
<keyword evidence="1" id="KW-0812">Transmembrane</keyword>
<name>A0A368VSP7_9BACL</name>
<comment type="caution">
    <text evidence="2">The sequence shown here is derived from an EMBL/GenBank/DDBJ whole genome shotgun (WGS) entry which is preliminary data.</text>
</comment>
<protein>
    <submittedName>
        <fullName evidence="2">Uncharacterized protein</fullName>
    </submittedName>
</protein>
<dbReference type="Proteomes" id="UP000252415">
    <property type="component" value="Unassembled WGS sequence"/>
</dbReference>
<evidence type="ECO:0000313" key="2">
    <source>
        <dbReference type="EMBL" id="RCW44987.1"/>
    </source>
</evidence>
<dbReference type="AlphaFoldDB" id="A0A368VSP7"/>
<gene>
    <name evidence="2" type="ORF">DFP97_111215</name>
</gene>
<proteinExistence type="predicted"/>
<sequence>MFELELHDVIPYLFSISLLYTLAYAYASHLHSGASEYWEWNQVVSILFIALPRVLIRTVPIHHWLARKVKRKESPDDDIADCSASFAQLFSNKRGGFLCKRTMYSLH</sequence>
<keyword evidence="1" id="KW-1133">Transmembrane helix</keyword>
<dbReference type="RefSeq" id="WP_114381686.1">
    <property type="nucleotide sequence ID" value="NZ_QPJD01000011.1"/>
</dbReference>
<reference evidence="2 3" key="1">
    <citation type="submission" date="2018-07" db="EMBL/GenBank/DDBJ databases">
        <title>Genomic Encyclopedia of Type Strains, Phase III (KMG-III): the genomes of soil and plant-associated and newly described type strains.</title>
        <authorList>
            <person name="Whitman W."/>
        </authorList>
    </citation>
    <scope>NUCLEOTIDE SEQUENCE [LARGE SCALE GENOMIC DNA]</scope>
    <source>
        <strain evidence="2 3">CECT 7506</strain>
    </source>
</reference>
<evidence type="ECO:0000313" key="3">
    <source>
        <dbReference type="Proteomes" id="UP000252415"/>
    </source>
</evidence>
<feature type="transmembrane region" description="Helical" evidence="1">
    <location>
        <begin position="43"/>
        <end position="65"/>
    </location>
</feature>
<keyword evidence="3" id="KW-1185">Reference proteome</keyword>
<dbReference type="OrthoDB" id="2616932at2"/>
<evidence type="ECO:0000256" key="1">
    <source>
        <dbReference type="SAM" id="Phobius"/>
    </source>
</evidence>
<feature type="transmembrane region" description="Helical" evidence="1">
    <location>
        <begin position="12"/>
        <end position="31"/>
    </location>
</feature>
<accession>A0A368VSP7</accession>
<keyword evidence="1" id="KW-0472">Membrane</keyword>
<organism evidence="2 3">
    <name type="scientific">Paenibacillus prosopidis</name>
    <dbReference type="NCBI Taxonomy" id="630520"/>
    <lineage>
        <taxon>Bacteria</taxon>
        <taxon>Bacillati</taxon>
        <taxon>Bacillota</taxon>
        <taxon>Bacilli</taxon>
        <taxon>Bacillales</taxon>
        <taxon>Paenibacillaceae</taxon>
        <taxon>Paenibacillus</taxon>
    </lineage>
</organism>